<dbReference type="AlphaFoldDB" id="A0AAP5N150"/>
<accession>A0AAP5N150</accession>
<comment type="caution">
    <text evidence="1">The sequence shown here is derived from an EMBL/GenBank/DDBJ whole genome shotgun (WGS) entry which is preliminary data.</text>
</comment>
<evidence type="ECO:0000313" key="2">
    <source>
        <dbReference type="Proteomes" id="UP001259239"/>
    </source>
</evidence>
<reference evidence="1" key="1">
    <citation type="journal article" date="2023" name="J. Vet. Diagn. Invest.">
        <title>Oxytetracycline-resistant Paenibacillus larvae identified in commercial beekeeping operations in Saskatchewan using pooled honey sampling.</title>
        <authorList>
            <person name="Obshta O."/>
            <person name="Zabrodski M.W."/>
            <person name="Soomro T."/>
            <person name="Wilson G."/>
            <person name="Masood F."/>
            <person name="Thebeau J."/>
            <person name="Silva M.C.B."/>
            <person name="Biganski S."/>
            <person name="Kozii I.V."/>
            <person name="Koziy R.V."/>
            <person name="Raza M.F."/>
            <person name="Jose M.S."/>
            <person name="Simko E."/>
            <person name="Wood S.C."/>
        </authorList>
    </citation>
    <scope>NUCLEOTIDE SEQUENCE</scope>
    <source>
        <strain evidence="1">PL001</strain>
    </source>
</reference>
<evidence type="ECO:0000313" key="1">
    <source>
        <dbReference type="EMBL" id="MDT2251083.1"/>
    </source>
</evidence>
<reference evidence="1" key="2">
    <citation type="submission" date="2023-03" db="EMBL/GenBank/DDBJ databases">
        <authorList>
            <person name="Obshta O."/>
            <person name="Zabrodski M.W."/>
            <person name="Soomro T."/>
            <person name="Wilson G."/>
            <person name="Masood F."/>
            <person name="Thebeau J."/>
            <person name="Bezerra Da Silva M.C."/>
            <person name="Raza F."/>
            <person name="Biganski S."/>
            <person name="Jose M."/>
            <person name="Camilli M."/>
            <person name="Kozii I.V."/>
            <person name="Kozii R.V."/>
            <person name="Simko E."/>
            <person name="Wood S.C."/>
        </authorList>
    </citation>
    <scope>NUCLEOTIDE SEQUENCE</scope>
    <source>
        <strain evidence="1">PL001</strain>
    </source>
</reference>
<name>A0AAP5N150_9BACL</name>
<sequence>MDIALSIPLAIFEEFLERYLAVSLSSHFTTYESASPPYFTALFITTRAPLTKNPHFPADFTSPLVTVADVVTDVKGLAANA</sequence>
<protein>
    <submittedName>
        <fullName evidence="1">Uncharacterized protein</fullName>
    </submittedName>
</protein>
<organism evidence="1 2">
    <name type="scientific">Paenibacillus larvae</name>
    <dbReference type="NCBI Taxonomy" id="1464"/>
    <lineage>
        <taxon>Bacteria</taxon>
        <taxon>Bacillati</taxon>
        <taxon>Bacillota</taxon>
        <taxon>Bacilli</taxon>
        <taxon>Bacillales</taxon>
        <taxon>Paenibacillaceae</taxon>
        <taxon>Paenibacillus</taxon>
    </lineage>
</organism>
<dbReference type="EMBL" id="JARQGV010000004">
    <property type="protein sequence ID" value="MDT2251083.1"/>
    <property type="molecule type" value="Genomic_DNA"/>
</dbReference>
<dbReference type="Proteomes" id="UP001259239">
    <property type="component" value="Unassembled WGS sequence"/>
</dbReference>
<gene>
    <name evidence="1" type="ORF">P7H09_06840</name>
</gene>
<proteinExistence type="predicted"/>